<keyword evidence="8" id="KW-0325">Glycoprotein</keyword>
<organism evidence="15 16">
    <name type="scientific">Hermetia illucens</name>
    <name type="common">Black soldier fly</name>
    <dbReference type="NCBI Taxonomy" id="343691"/>
    <lineage>
        <taxon>Eukaryota</taxon>
        <taxon>Metazoa</taxon>
        <taxon>Ecdysozoa</taxon>
        <taxon>Arthropoda</taxon>
        <taxon>Hexapoda</taxon>
        <taxon>Insecta</taxon>
        <taxon>Pterygota</taxon>
        <taxon>Neoptera</taxon>
        <taxon>Endopterygota</taxon>
        <taxon>Diptera</taxon>
        <taxon>Brachycera</taxon>
        <taxon>Stratiomyomorpha</taxon>
        <taxon>Stratiomyidae</taxon>
        <taxon>Hermetiinae</taxon>
        <taxon>Hermetia</taxon>
    </lineage>
</organism>
<keyword evidence="7 11" id="KW-0675">Receptor</keyword>
<reference evidence="15 16" key="1">
    <citation type="submission" date="2020-11" db="EMBL/GenBank/DDBJ databases">
        <authorList>
            <person name="Wallbank WR R."/>
            <person name="Pardo Diaz C."/>
            <person name="Kozak K."/>
            <person name="Martin S."/>
            <person name="Jiggins C."/>
            <person name="Moest M."/>
            <person name="Warren A I."/>
            <person name="Generalovic N T."/>
            <person name="Byers J.R.P. K."/>
            <person name="Montejo-Kovacevich G."/>
            <person name="Yen C E."/>
        </authorList>
    </citation>
    <scope>NUCLEOTIDE SEQUENCE [LARGE SCALE GENOMIC DNA]</scope>
</reference>
<feature type="compositionally biased region" description="Polar residues" evidence="12">
    <location>
        <begin position="347"/>
        <end position="367"/>
    </location>
</feature>
<feature type="region of interest" description="Disordered" evidence="12">
    <location>
        <begin position="346"/>
        <end position="385"/>
    </location>
</feature>
<dbReference type="PROSITE" id="PS50262">
    <property type="entry name" value="G_PROTEIN_RECEP_F1_2"/>
    <property type="match status" value="1"/>
</dbReference>
<evidence type="ECO:0000256" key="3">
    <source>
        <dbReference type="ARBA" id="ARBA00022692"/>
    </source>
</evidence>
<name>A0A7R8YV47_HERIL</name>
<dbReference type="Pfam" id="PF00001">
    <property type="entry name" value="7tm_1"/>
    <property type="match status" value="1"/>
</dbReference>
<evidence type="ECO:0000256" key="6">
    <source>
        <dbReference type="ARBA" id="ARBA00023136"/>
    </source>
</evidence>
<evidence type="ECO:0000256" key="11">
    <source>
        <dbReference type="RuleBase" id="RU000688"/>
    </source>
</evidence>
<evidence type="ECO:0000256" key="7">
    <source>
        <dbReference type="ARBA" id="ARBA00023170"/>
    </source>
</evidence>
<feature type="domain" description="G-protein coupled receptors family 1 profile" evidence="14">
    <location>
        <begin position="42"/>
        <end position="289"/>
    </location>
</feature>
<dbReference type="CDD" id="cd14969">
    <property type="entry name" value="7tmA_Opsins_type2_animals"/>
    <property type="match status" value="1"/>
</dbReference>
<feature type="transmembrane region" description="Helical" evidence="13">
    <location>
        <begin position="186"/>
        <end position="212"/>
    </location>
</feature>
<evidence type="ECO:0000259" key="14">
    <source>
        <dbReference type="PROSITE" id="PS50262"/>
    </source>
</evidence>
<feature type="transmembrane region" description="Helical" evidence="13">
    <location>
        <begin position="23"/>
        <end position="51"/>
    </location>
</feature>
<evidence type="ECO:0000256" key="5">
    <source>
        <dbReference type="ARBA" id="ARBA00023040"/>
    </source>
</evidence>
<dbReference type="OrthoDB" id="2101615at2759"/>
<feature type="transmembrane region" description="Helical" evidence="13">
    <location>
        <begin position="142"/>
        <end position="166"/>
    </location>
</feature>
<keyword evidence="10" id="KW-0844">Vision</keyword>
<evidence type="ECO:0000256" key="2">
    <source>
        <dbReference type="ARBA" id="ARBA00010663"/>
    </source>
</evidence>
<evidence type="ECO:0000256" key="1">
    <source>
        <dbReference type="ARBA" id="ARBA00004141"/>
    </source>
</evidence>
<protein>
    <recommendedName>
        <fullName evidence="14">G-protein coupled receptors family 1 profile domain-containing protein</fullName>
    </recommendedName>
</protein>
<comment type="similarity">
    <text evidence="2 11">Belongs to the G-protein coupled receptor 1 family.</text>
</comment>
<dbReference type="AlphaFoldDB" id="A0A7R8YV47"/>
<dbReference type="GO" id="GO:0007601">
    <property type="term" value="P:visual perception"/>
    <property type="evidence" value="ECO:0007669"/>
    <property type="project" value="UniProtKB-KW"/>
</dbReference>
<evidence type="ECO:0000256" key="9">
    <source>
        <dbReference type="ARBA" id="ARBA00023224"/>
    </source>
</evidence>
<dbReference type="PROSITE" id="PS00237">
    <property type="entry name" value="G_PROTEIN_RECEP_F1_1"/>
    <property type="match status" value="1"/>
</dbReference>
<dbReference type="SUPFAM" id="SSF81321">
    <property type="entry name" value="Family A G protein-coupled receptor-like"/>
    <property type="match status" value="1"/>
</dbReference>
<dbReference type="InParanoid" id="A0A7R8YV47"/>
<evidence type="ECO:0000256" key="13">
    <source>
        <dbReference type="SAM" id="Phobius"/>
    </source>
</evidence>
<keyword evidence="4 13" id="KW-1133">Transmembrane helix</keyword>
<keyword evidence="16" id="KW-1185">Reference proteome</keyword>
<dbReference type="InterPro" id="IPR000276">
    <property type="entry name" value="GPCR_Rhodpsn"/>
</dbReference>
<dbReference type="InterPro" id="IPR050125">
    <property type="entry name" value="GPCR_opsins"/>
</dbReference>
<feature type="transmembrane region" description="Helical" evidence="13">
    <location>
        <begin position="100"/>
        <end position="121"/>
    </location>
</feature>
<keyword evidence="9 11" id="KW-0807">Transducer</keyword>
<sequence>MDVSINSSTIIANYKDGQLMEPWGYLLAAAVLLLIGLVGFTLNLIVVILMCRHIKLWTPMNMILLNLVCSDLSVSIIGNPITLTASIFQGWIFGRTMCKAYGFFMALLGITSITTLTVLAYERYTLITFPVTSQQLTTRGALIAIFLIWLYSLLLTSPPLFGWGAYVNEAANISCSVNWESQTWNATSYIIFLFFFGLVVPVIVITYSYLKIALTIRQTSKRLGRKSRAERRVATMVAIMIMAFLVAWTPYAIFALISQFGPEGLISPAMGVMPALLAKSSICYNPMIYVGLNTQFRATLTERSHVESTAVVTTDHNEIFSHTSSIAVDCSIKSLRHSKAAFYLKPKTTQGSSPANQRGNDGNSNPDIMNISEDTKTDSYLDSNSNNSRLVEKELTVFADGQISLRTPFKLARVAFDDEGRTT</sequence>
<comment type="subcellular location">
    <subcellularLocation>
        <location evidence="1">Membrane</location>
        <topology evidence="1">Multi-pass membrane protein</topology>
    </subcellularLocation>
</comment>
<evidence type="ECO:0000256" key="12">
    <source>
        <dbReference type="SAM" id="MobiDB-lite"/>
    </source>
</evidence>
<keyword evidence="10" id="KW-0716">Sensory transduction</keyword>
<evidence type="ECO:0000256" key="10">
    <source>
        <dbReference type="ARBA" id="ARBA00023305"/>
    </source>
</evidence>
<dbReference type="GO" id="GO:0016020">
    <property type="term" value="C:membrane"/>
    <property type="evidence" value="ECO:0007669"/>
    <property type="project" value="UniProtKB-SubCell"/>
</dbReference>
<dbReference type="PRINTS" id="PR00237">
    <property type="entry name" value="GPCRRHODOPSN"/>
</dbReference>
<gene>
    <name evidence="15" type="ORF">HERILL_LOCUS9627</name>
</gene>
<feature type="transmembrane region" description="Helical" evidence="13">
    <location>
        <begin position="63"/>
        <end position="88"/>
    </location>
</feature>
<dbReference type="InterPro" id="IPR017452">
    <property type="entry name" value="GPCR_Rhodpsn_7TM"/>
</dbReference>
<keyword evidence="6 13" id="KW-0472">Membrane</keyword>
<accession>A0A7R8YV47</accession>
<feature type="transmembrane region" description="Helical" evidence="13">
    <location>
        <begin position="233"/>
        <end position="257"/>
    </location>
</feature>
<evidence type="ECO:0000313" key="16">
    <source>
        <dbReference type="Proteomes" id="UP000594454"/>
    </source>
</evidence>
<dbReference type="EMBL" id="LR899012">
    <property type="protein sequence ID" value="CAD7086887.1"/>
    <property type="molecule type" value="Genomic_DNA"/>
</dbReference>
<dbReference type="GO" id="GO:0004930">
    <property type="term" value="F:G protein-coupled receptor activity"/>
    <property type="evidence" value="ECO:0007669"/>
    <property type="project" value="UniProtKB-KW"/>
</dbReference>
<dbReference type="PANTHER" id="PTHR24240">
    <property type="entry name" value="OPSIN"/>
    <property type="match status" value="1"/>
</dbReference>
<evidence type="ECO:0000313" key="15">
    <source>
        <dbReference type="EMBL" id="CAD7086887.1"/>
    </source>
</evidence>
<evidence type="ECO:0000256" key="8">
    <source>
        <dbReference type="ARBA" id="ARBA00023180"/>
    </source>
</evidence>
<dbReference type="Proteomes" id="UP000594454">
    <property type="component" value="Chromosome 4"/>
</dbReference>
<dbReference type="OMA" id="MCYLICW"/>
<keyword evidence="5 11" id="KW-0297">G-protein coupled receptor</keyword>
<keyword evidence="3 11" id="KW-0812">Transmembrane</keyword>
<dbReference type="Gene3D" id="1.20.1070.10">
    <property type="entry name" value="Rhodopsin 7-helix transmembrane proteins"/>
    <property type="match status" value="1"/>
</dbReference>
<proteinExistence type="inferred from homology"/>
<evidence type="ECO:0000256" key="4">
    <source>
        <dbReference type="ARBA" id="ARBA00022989"/>
    </source>
</evidence>